<feature type="compositionally biased region" description="Acidic residues" evidence="4">
    <location>
        <begin position="802"/>
        <end position="815"/>
    </location>
</feature>
<feature type="compositionally biased region" description="Acidic residues" evidence="4">
    <location>
        <begin position="769"/>
        <end position="781"/>
    </location>
</feature>
<feature type="region of interest" description="Disordered" evidence="4">
    <location>
        <begin position="726"/>
        <end position="781"/>
    </location>
</feature>
<dbReference type="SUPFAM" id="SSF48371">
    <property type="entry name" value="ARM repeat"/>
    <property type="match status" value="1"/>
</dbReference>
<keyword evidence="3" id="KW-0539">Nucleus</keyword>
<name>A0A6A5UEF8_9PLEO</name>
<accession>A0A6A5UEF8</accession>
<organism evidence="5 6">
    <name type="scientific">Byssothecium circinans</name>
    <dbReference type="NCBI Taxonomy" id="147558"/>
    <lineage>
        <taxon>Eukaryota</taxon>
        <taxon>Fungi</taxon>
        <taxon>Dikarya</taxon>
        <taxon>Ascomycota</taxon>
        <taxon>Pezizomycotina</taxon>
        <taxon>Dothideomycetes</taxon>
        <taxon>Pleosporomycetidae</taxon>
        <taxon>Pleosporales</taxon>
        <taxon>Massarineae</taxon>
        <taxon>Massarinaceae</taxon>
        <taxon>Byssothecium</taxon>
    </lineage>
</organism>
<feature type="region of interest" description="Disordered" evidence="4">
    <location>
        <begin position="793"/>
        <end position="815"/>
    </location>
</feature>
<dbReference type="GO" id="GO:0006355">
    <property type="term" value="P:regulation of DNA-templated transcription"/>
    <property type="evidence" value="ECO:0007669"/>
    <property type="project" value="InterPro"/>
</dbReference>
<dbReference type="GO" id="GO:0005730">
    <property type="term" value="C:nucleolus"/>
    <property type="evidence" value="ECO:0007669"/>
    <property type="project" value="InterPro"/>
</dbReference>
<dbReference type="Proteomes" id="UP000800035">
    <property type="component" value="Unassembled WGS sequence"/>
</dbReference>
<feature type="compositionally biased region" description="Acidic residues" evidence="4">
    <location>
        <begin position="728"/>
        <end position="747"/>
    </location>
</feature>
<reference evidence="5" key="1">
    <citation type="journal article" date="2020" name="Stud. Mycol.">
        <title>101 Dothideomycetes genomes: a test case for predicting lifestyles and emergence of pathogens.</title>
        <authorList>
            <person name="Haridas S."/>
            <person name="Albert R."/>
            <person name="Binder M."/>
            <person name="Bloem J."/>
            <person name="Labutti K."/>
            <person name="Salamov A."/>
            <person name="Andreopoulos B."/>
            <person name="Baker S."/>
            <person name="Barry K."/>
            <person name="Bills G."/>
            <person name="Bluhm B."/>
            <person name="Cannon C."/>
            <person name="Castanera R."/>
            <person name="Culley D."/>
            <person name="Daum C."/>
            <person name="Ezra D."/>
            <person name="Gonzalez J."/>
            <person name="Henrissat B."/>
            <person name="Kuo A."/>
            <person name="Liang C."/>
            <person name="Lipzen A."/>
            <person name="Lutzoni F."/>
            <person name="Magnuson J."/>
            <person name="Mondo S."/>
            <person name="Nolan M."/>
            <person name="Ohm R."/>
            <person name="Pangilinan J."/>
            <person name="Park H.-J."/>
            <person name="Ramirez L."/>
            <person name="Alfaro M."/>
            <person name="Sun H."/>
            <person name="Tritt A."/>
            <person name="Yoshinaga Y."/>
            <person name="Zwiers L.-H."/>
            <person name="Turgeon B."/>
            <person name="Goodwin S."/>
            <person name="Spatafora J."/>
            <person name="Crous P."/>
            <person name="Grigoriev I."/>
        </authorList>
    </citation>
    <scope>NUCLEOTIDE SEQUENCE</scope>
    <source>
        <strain evidence="5">CBS 675.92</strain>
    </source>
</reference>
<evidence type="ECO:0000256" key="4">
    <source>
        <dbReference type="SAM" id="MobiDB-lite"/>
    </source>
</evidence>
<dbReference type="EMBL" id="ML976977">
    <property type="protein sequence ID" value="KAF1963295.1"/>
    <property type="molecule type" value="Genomic_DNA"/>
</dbReference>
<dbReference type="PANTHER" id="PTHR13213:SF2">
    <property type="entry name" value="MYB-BINDING PROTEIN 1A"/>
    <property type="match status" value="1"/>
</dbReference>
<dbReference type="InterPro" id="IPR016024">
    <property type="entry name" value="ARM-type_fold"/>
</dbReference>
<evidence type="ECO:0000256" key="3">
    <source>
        <dbReference type="ARBA" id="ARBA00023242"/>
    </source>
</evidence>
<dbReference type="GO" id="GO:0000182">
    <property type="term" value="F:rDNA binding"/>
    <property type="evidence" value="ECO:0007669"/>
    <property type="project" value="TreeGrafter"/>
</dbReference>
<feature type="compositionally biased region" description="Low complexity" evidence="4">
    <location>
        <begin position="749"/>
        <end position="768"/>
    </location>
</feature>
<dbReference type="InterPro" id="IPR007015">
    <property type="entry name" value="DNA_pol_V/MYBBP1A"/>
</dbReference>
<feature type="region of interest" description="Disordered" evidence="4">
    <location>
        <begin position="1"/>
        <end position="26"/>
    </location>
</feature>
<evidence type="ECO:0000256" key="2">
    <source>
        <dbReference type="ARBA" id="ARBA00006809"/>
    </source>
</evidence>
<evidence type="ECO:0000313" key="5">
    <source>
        <dbReference type="EMBL" id="KAF1963295.1"/>
    </source>
</evidence>
<sequence>MSKKGRKRGREEFQEGAGADDSTKHKRQVTDEKLLLYKLYENLAAESDEVRLEAAQQLIVRLSPENKPAASDVQEVLNRLIRGLCTQRKAARLGFCVTLTELLRQLLGPSNPVIEGLDLNVNSFLKRVERQTKVEGNVAGIERRDHLIGKVFAYKAIMQSSILIEPQLFLQGWHELLDRIYGMARDVPWLREECGLILVQAVESLDTKIDLEPCAQGVVQRLVSFNLVNTPEGVAIWLALKASKYEKVLPVRIWHDNDPLSKKERTRLAKVLRENFRGSSEDGKSEDAKSAAAHPNPSFAWDLILLKVLQMDTDATPDRTDSERSEFARFWLDTVDAHLFGISSTHERKSWGFKLFSKMIGQAPDWAIAALFSPNLMRTLLNQTKKDNRLLHAAALKTWKALQSRAEKSPSSTPSLVAGLTSNNGTADFESPMKAKALEQILLEADDDSLKKIVRYLNSLIIRPDTTEQSVADHRRQAIADLLLSVIRQYKRYEGLIPDVFESDNWLKSTLELMVEHAYFIPSQKAKTRKVPLPPISEVGRKMFQERLSSCLTRLLAVKSESHMSFGLLVIQMIRSKTTASKSLRLVFEAEDTVADTVEKALKNLDDIIAEDSSTGETSTARGFLLLYTFTLLQVYNGDTDAVMMLNDIDSTRNAVLKSVKGSATQGQDGFVEILLSFMGNPRTLFHKIAVEAFTTFAPGLSLEGLQSLTDILDTEETLEGQKQLFAQDDELGDEDEDMEDASDVEMAEGGSSVSDDSEHGSSSGTSSDSEDADDSEEDEELTQFNNMLALTLQTSKPTADGEADDVSSDDSDMDDEQMMALDPHLSNIFKQRSQITGKKERKDAKKNMVQFKSRVLDLLAIFLDKQFSNTLTLNALIPVLRLTRANVNKQLSDKSSKLLRTVLSTHTKQKTELPKPGDIESAIEVLMSIHEEATLGGGAIIHANACSAASLHLVRVLVDLGSANYARAVDVYAESQKRWFQEKKSPMQPVIFSQFLNWSVQFRSNASK</sequence>
<comment type="subcellular location">
    <subcellularLocation>
        <location evidence="1">Nucleus</location>
    </subcellularLocation>
</comment>
<protein>
    <recommendedName>
        <fullName evidence="7">DNA polymerase V</fullName>
    </recommendedName>
</protein>
<keyword evidence="6" id="KW-1185">Reference proteome</keyword>
<proteinExistence type="inferred from homology"/>
<evidence type="ECO:0000313" key="6">
    <source>
        <dbReference type="Proteomes" id="UP000800035"/>
    </source>
</evidence>
<gene>
    <name evidence="5" type="ORF">CC80DRAFT_459870</name>
</gene>
<evidence type="ECO:0008006" key="7">
    <source>
        <dbReference type="Google" id="ProtNLM"/>
    </source>
</evidence>
<comment type="similarity">
    <text evidence="2">Belongs to the MYBBP1A family.</text>
</comment>
<dbReference type="AlphaFoldDB" id="A0A6A5UEF8"/>
<dbReference type="PANTHER" id="PTHR13213">
    <property type="entry name" value="MYB-BINDING PROTEIN 1A FAMILY MEMBER"/>
    <property type="match status" value="1"/>
</dbReference>
<dbReference type="OrthoDB" id="342531at2759"/>
<evidence type="ECO:0000256" key="1">
    <source>
        <dbReference type="ARBA" id="ARBA00004123"/>
    </source>
</evidence>
<dbReference type="Pfam" id="PF04931">
    <property type="entry name" value="DNA_pol_phi"/>
    <property type="match status" value="1"/>
</dbReference>